<dbReference type="GO" id="GO:0003684">
    <property type="term" value="F:damaged DNA binding"/>
    <property type="evidence" value="ECO:0007669"/>
    <property type="project" value="TreeGrafter"/>
</dbReference>
<evidence type="ECO:0000256" key="3">
    <source>
        <dbReference type="ARBA" id="ARBA00022801"/>
    </source>
</evidence>
<feature type="compositionally biased region" description="Basic residues" evidence="7">
    <location>
        <begin position="733"/>
        <end position="744"/>
    </location>
</feature>
<feature type="compositionally biased region" description="Low complexity" evidence="7">
    <location>
        <begin position="380"/>
        <end position="390"/>
    </location>
</feature>
<keyword evidence="4" id="KW-0238">DNA-binding</keyword>
<dbReference type="InterPro" id="IPR049394">
    <property type="entry name" value="eEFSec_C"/>
</dbReference>
<feature type="compositionally biased region" description="Basic residues" evidence="7">
    <location>
        <begin position="278"/>
        <end position="287"/>
    </location>
</feature>
<dbReference type="CDD" id="cd20078">
    <property type="entry name" value="XPF_nuclease_XPF_euk"/>
    <property type="match status" value="1"/>
</dbReference>
<evidence type="ECO:0000256" key="2">
    <source>
        <dbReference type="ARBA" id="ARBA00022763"/>
    </source>
</evidence>
<evidence type="ECO:0000256" key="5">
    <source>
        <dbReference type="ARBA" id="ARBA00023204"/>
    </source>
</evidence>
<proteinExistence type="predicted"/>
<sequence length="1217" mass="132597">IRKPVDFAQQGEPAGPLRHPADPRLLERAWCARCPAPCRTIHRCLLPCLRCRTTNCLLRSKSKLHVSLGATRPPWPACCCSRRPAAADQPLAEQFCERNLDEAQHAGTARLACTPCWSLRAACSGNCNLTQALTYWGIVNLDSRPLAYWGIAPPSATVIVSKLDVDINQNVCRIAMHGRPLELLNLRPTIALLQLPKLVRVYRQSVGEAGWTGSRTPTPVVVTGLFRKETALDVFIGLQVSLSTGQQGRIEGSFGQSGKCTVRMSEPLSDEFCQRYGGGKRAKKRRQRGDGRLGAGRVYRRPAGLRERAVPGPLSPGRLSGPRRRPLPHRLAAQLIRLYSDPAHLVLVVNARPDEAAFYASTSSAPASLPAPRLSRRRLAPSPLSSRRLRGAGSTTKAACFLLSSAQILVVDFLRSVVPTDAVSGIIVMHADEVLDLCQEAFVLRLYREANPTGFIKAITDRARAFTRGGFGIERILRTLFVPGCVPAAPSVAACMDACPHTVEEVRVNLTEPMLRCQSALVDLLKACMQELARSAPVLDANELTVENALTRGFDQLLRSYTDPGVAPHEPTEPAAGGRHQNSAEIPAGADSGGPGRLSPPSGLGDQQREGLRRQLRLAVPGRGDRLLAASKARLGSGPASYEVPPKWLSCRAILQEVERERLDQQRPPAAQQQRLRTLIIVHDSSTQCQLLAFLTSGAEAAFAADANSAADSADEDAVKTTTTATTSTLSKKSSRKTAAKKKSKEPNLLTLTQMIRPASDVDDQPQQQGDDVEAVEKVDQPTSEIVDESELKRRFPVGAAVRPVRLSSRDVRCSAPGWWQRRGRRARRQDSSWGHQQALPMLLDCWRPHRVLLYDPDSTSAAGVVYFFVYEGSVEEQRYLTQLRKEKEAFEFLIRERSVAVVTSEPVVKGDLAPVEELAGPDDGIARGRRRAASGEGWMPGDLKPPPLPAQVIVDVREFRSELPCLLHRRGITILPVTIDVGDYVLTPDICVERKSVSDLIGSLNSGRLYNQSGAAHRIRRRAHRLRPLPRPGRHELGTELLGHDLPPEPAHPALPQLRILWSPAPHASAELFHDLKRGRPQPQLQLLPSVSAATAGDFYNDVDDSEASSSTSLTPAASAATLRHVARSMLLRMPGVTHRSLRGLIKAAGGSFAGLCRLGVGELREALGQREAADRLHEFLRTDGRRLAGGAAAGRGGARRPKLALAAKLPTARRN</sequence>
<comment type="subcellular location">
    <subcellularLocation>
        <location evidence="1">Nucleus</location>
    </subcellularLocation>
</comment>
<accession>A0A1I8JLS6</accession>
<keyword evidence="3" id="KW-0378">Hydrolase</keyword>
<feature type="domain" description="ERCC4" evidence="8">
    <location>
        <begin position="952"/>
        <end position="1036"/>
    </location>
</feature>
<dbReference type="InterPro" id="IPR047520">
    <property type="entry name" value="XPF_nuclease"/>
</dbReference>
<dbReference type="SMART" id="SM00891">
    <property type="entry name" value="ERCC4"/>
    <property type="match status" value="1"/>
</dbReference>
<protein>
    <submittedName>
        <fullName evidence="10">ERCC4 domain-containing protein</fullName>
    </submittedName>
</protein>
<evidence type="ECO:0000256" key="1">
    <source>
        <dbReference type="ARBA" id="ARBA00004123"/>
    </source>
</evidence>
<keyword evidence="6" id="KW-0539">Nucleus</keyword>
<name>A0A1I8JLS6_9PLAT</name>
<reference evidence="10" key="1">
    <citation type="submission" date="2016-11" db="UniProtKB">
        <authorList>
            <consortium name="WormBaseParasite"/>
        </authorList>
    </citation>
    <scope>IDENTIFICATION</scope>
</reference>
<organism evidence="9 10">
    <name type="scientific">Macrostomum lignano</name>
    <dbReference type="NCBI Taxonomy" id="282301"/>
    <lineage>
        <taxon>Eukaryota</taxon>
        <taxon>Metazoa</taxon>
        <taxon>Spiralia</taxon>
        <taxon>Lophotrochozoa</taxon>
        <taxon>Platyhelminthes</taxon>
        <taxon>Rhabditophora</taxon>
        <taxon>Macrostomorpha</taxon>
        <taxon>Macrostomida</taxon>
        <taxon>Macrostomidae</taxon>
        <taxon>Macrostomum</taxon>
    </lineage>
</organism>
<dbReference type="GO" id="GO:0000712">
    <property type="term" value="P:resolution of meiotic recombination intermediates"/>
    <property type="evidence" value="ECO:0007669"/>
    <property type="project" value="TreeGrafter"/>
</dbReference>
<dbReference type="GO" id="GO:0000014">
    <property type="term" value="F:single-stranded DNA endodeoxyribonuclease activity"/>
    <property type="evidence" value="ECO:0007669"/>
    <property type="project" value="TreeGrafter"/>
</dbReference>
<evidence type="ECO:0000256" key="4">
    <source>
        <dbReference type="ARBA" id="ARBA00023125"/>
    </source>
</evidence>
<keyword evidence="9" id="KW-1185">Reference proteome</keyword>
<dbReference type="GO" id="GO:0000724">
    <property type="term" value="P:double-strand break repair via homologous recombination"/>
    <property type="evidence" value="ECO:0007669"/>
    <property type="project" value="TreeGrafter"/>
</dbReference>
<keyword evidence="5" id="KW-0234">DNA repair</keyword>
<feature type="compositionally biased region" description="Low complexity" evidence="7">
    <location>
        <begin position="311"/>
        <end position="320"/>
    </location>
</feature>
<feature type="region of interest" description="Disordered" evidence="7">
    <location>
        <begin position="561"/>
        <end position="611"/>
    </location>
</feature>
<evidence type="ECO:0000313" key="9">
    <source>
        <dbReference type="Proteomes" id="UP000095280"/>
    </source>
</evidence>
<feature type="region of interest" description="Disordered" evidence="7">
    <location>
        <begin position="365"/>
        <end position="390"/>
    </location>
</feature>
<dbReference type="GO" id="GO:0000110">
    <property type="term" value="C:nucleotide-excision repair factor 1 complex"/>
    <property type="evidence" value="ECO:0007669"/>
    <property type="project" value="TreeGrafter"/>
</dbReference>
<dbReference type="GO" id="GO:0003697">
    <property type="term" value="F:single-stranded DNA binding"/>
    <property type="evidence" value="ECO:0007669"/>
    <property type="project" value="TreeGrafter"/>
</dbReference>
<dbReference type="GO" id="GO:1901255">
    <property type="term" value="P:nucleotide-excision repair involved in interstrand cross-link repair"/>
    <property type="evidence" value="ECO:0007669"/>
    <property type="project" value="TreeGrafter"/>
</dbReference>
<dbReference type="Gene3D" id="1.10.150.20">
    <property type="entry name" value="5' to 3' exonuclease, C-terminal subdomain"/>
    <property type="match status" value="1"/>
</dbReference>
<dbReference type="Proteomes" id="UP000095280">
    <property type="component" value="Unplaced"/>
</dbReference>
<dbReference type="WBParaSite" id="snap_masked-unitig_21253-processed-gene-0.0-mRNA-1">
    <property type="protein sequence ID" value="snap_masked-unitig_21253-processed-gene-0.0-mRNA-1"/>
    <property type="gene ID" value="snap_masked-unitig_21253-processed-gene-0.0"/>
</dbReference>
<feature type="region of interest" description="Disordered" evidence="7">
    <location>
        <begin position="709"/>
        <end position="781"/>
    </location>
</feature>
<dbReference type="Pfam" id="PF21131">
    <property type="entry name" value="eEFSec_4th"/>
    <property type="match status" value="1"/>
</dbReference>
<evidence type="ECO:0000313" key="10">
    <source>
        <dbReference type="WBParaSite" id="snap_masked-unitig_21253-processed-gene-0.0-mRNA-1"/>
    </source>
</evidence>
<dbReference type="InterPro" id="IPR006166">
    <property type="entry name" value="ERCC4_domain"/>
</dbReference>
<dbReference type="InterPro" id="IPR011335">
    <property type="entry name" value="Restrct_endonuc-II-like"/>
</dbReference>
<evidence type="ECO:0000256" key="6">
    <source>
        <dbReference type="ARBA" id="ARBA00023242"/>
    </source>
</evidence>
<feature type="compositionally biased region" description="Low complexity" evidence="7">
    <location>
        <begin position="597"/>
        <end position="606"/>
    </location>
</feature>
<evidence type="ECO:0000256" key="7">
    <source>
        <dbReference type="SAM" id="MobiDB-lite"/>
    </source>
</evidence>
<feature type="compositionally biased region" description="Low complexity" evidence="7">
    <location>
        <begin position="720"/>
        <end position="732"/>
    </location>
</feature>
<feature type="region of interest" description="Disordered" evidence="7">
    <location>
        <begin position="275"/>
        <end position="325"/>
    </location>
</feature>
<dbReference type="SUPFAM" id="SSF52980">
    <property type="entry name" value="Restriction endonuclease-like"/>
    <property type="match status" value="1"/>
</dbReference>
<dbReference type="Gene3D" id="3.40.50.10130">
    <property type="match status" value="1"/>
</dbReference>
<evidence type="ECO:0000259" key="8">
    <source>
        <dbReference type="SMART" id="SM00891"/>
    </source>
</evidence>
<dbReference type="PANTHER" id="PTHR10150:SF0">
    <property type="entry name" value="DNA REPAIR ENDONUCLEASE XPF"/>
    <property type="match status" value="1"/>
</dbReference>
<dbReference type="Pfam" id="PF02732">
    <property type="entry name" value="ERCC4"/>
    <property type="match status" value="1"/>
</dbReference>
<dbReference type="AlphaFoldDB" id="A0A1I8JLS6"/>
<dbReference type="PANTHER" id="PTHR10150">
    <property type="entry name" value="DNA REPAIR ENDONUCLEASE XPF"/>
    <property type="match status" value="1"/>
</dbReference>
<keyword evidence="2" id="KW-0227">DNA damage</keyword>